<dbReference type="SUPFAM" id="SSF56784">
    <property type="entry name" value="HAD-like"/>
    <property type="match status" value="1"/>
</dbReference>
<dbReference type="Gene3D" id="3.30.980.20">
    <property type="entry name" value="Putative mannosyl-3-phosphoglycerate phosphatase, domain 2"/>
    <property type="match status" value="1"/>
</dbReference>
<accession>A0A562ESY1</accession>
<dbReference type="GO" id="GO:0016787">
    <property type="term" value="F:hydrolase activity"/>
    <property type="evidence" value="ECO:0007669"/>
    <property type="project" value="UniProtKB-KW"/>
</dbReference>
<dbReference type="Proteomes" id="UP000317573">
    <property type="component" value="Unassembled WGS sequence"/>
</dbReference>
<evidence type="ECO:0000313" key="1">
    <source>
        <dbReference type="EMBL" id="TWH24888.1"/>
    </source>
</evidence>
<dbReference type="EMBL" id="VLJT01000001">
    <property type="protein sequence ID" value="TWH24888.1"/>
    <property type="molecule type" value="Genomic_DNA"/>
</dbReference>
<evidence type="ECO:0000313" key="2">
    <source>
        <dbReference type="Proteomes" id="UP000317573"/>
    </source>
</evidence>
<dbReference type="InterPro" id="IPR036412">
    <property type="entry name" value="HAD-like_sf"/>
</dbReference>
<dbReference type="InterPro" id="IPR023214">
    <property type="entry name" value="HAD_sf"/>
</dbReference>
<comment type="caution">
    <text evidence="1">The sequence shown here is derived from an EMBL/GenBank/DDBJ whole genome shotgun (WGS) entry which is preliminary data.</text>
</comment>
<protein>
    <submittedName>
        <fullName evidence="1">Hydroxymethylpyrimidine pyrophosphatase-like HAD family hydrolase</fullName>
    </submittedName>
</protein>
<dbReference type="PIRSF" id="PIRSF030802">
    <property type="entry name" value="UCP030802"/>
    <property type="match status" value="1"/>
</dbReference>
<dbReference type="RefSeq" id="WP_016692556.1">
    <property type="nucleotide sequence ID" value="NZ_VLJT01000001.1"/>
</dbReference>
<dbReference type="InterPro" id="IPR024197">
    <property type="entry name" value="TPP-like"/>
</dbReference>
<gene>
    <name evidence="1" type="ORF">L618_000100003430</name>
</gene>
<dbReference type="AlphaFoldDB" id="A0A562ESY1"/>
<proteinExistence type="predicted"/>
<dbReference type="Gene3D" id="3.40.50.1000">
    <property type="entry name" value="HAD superfamily/HAD-like"/>
    <property type="match status" value="2"/>
</dbReference>
<sequence>MNAPSATGTAPALVATDLDRTLIYSRAAMTGDQFDTQDLLCVEYYEGAPLSYVTDTAAQQLRSLADEVAMVPTTTRTPEQFRRIDLPGGPWRYAIASNGGSILEDGHIDPHWRRTVEAAVREEGATLDEVTTELRRRISEDWVSKFRIADELFCYLVVDVAAQPAGFLDDWHEWCSTRGWNASQQGRKIYTMPNSVCKSRAVAEVHRRLRDRGVLADDAPVFAAGDGALDAEMLKAADAAIRPRHGELELMDWRHPTVSVTDAAGVTAGEEILAWFARSARLPVAS</sequence>
<name>A0A562ESY1_RHORH</name>
<reference evidence="1 2" key="1">
    <citation type="submission" date="2019-07" db="EMBL/GenBank/DDBJ databases">
        <title>Genome sequencing of lignin-degrading bacterial isolates.</title>
        <authorList>
            <person name="Gladden J."/>
        </authorList>
    </citation>
    <scope>NUCLEOTIDE SEQUENCE [LARGE SCALE GENOMIC DNA]</scope>
    <source>
        <strain evidence="1 2">J45</strain>
    </source>
</reference>
<keyword evidence="1" id="KW-0378">Hydrolase</keyword>
<organism evidence="1 2">
    <name type="scientific">Rhodococcus rhodochrous J45</name>
    <dbReference type="NCBI Taxonomy" id="935266"/>
    <lineage>
        <taxon>Bacteria</taxon>
        <taxon>Bacillati</taxon>
        <taxon>Actinomycetota</taxon>
        <taxon>Actinomycetes</taxon>
        <taxon>Mycobacteriales</taxon>
        <taxon>Nocardiaceae</taxon>
        <taxon>Rhodococcus</taxon>
    </lineage>
</organism>